<sequence length="428" mass="46238">MRIAYLSTDFGVPVHGTKGASIHVREMVRALAASGHEVTIFSPALEPGGAPADLGGAACVEVPPDPTHTAALADLGRAEERAGLSSPLRQELRNLLYSGPFAQRVLEHLQGGPVDLVYERYSLFGHAGGAIARAVGVPHLLEVNAPLAEERRRSRGLCLEALARSSERRVWASADALIVVSRALRDLALEAGVPPERVHVMPNGVDPDRFEDPARLERLPIEARRRLKGAAVIGFLGSLKPWHGVEALIEAFASIHRRRPATHLLIVGDGPLRETLECQVDRLGVSGAVTFSGAIAYDDVPAWLAPMDVTAAPYRDQEGFYFSPIKVFEYLAAGRAVVAGAAGQNAELLRHEETALLVPPGDAVRLESAIERLIEDPALRERLARNGREWVRRERTWAGNAARVTALGDDLRRNRVRTTGASGKALLP</sequence>
<dbReference type="CDD" id="cd03794">
    <property type="entry name" value="GT4_WbuB-like"/>
    <property type="match status" value="1"/>
</dbReference>
<dbReference type="Gene3D" id="3.40.50.2000">
    <property type="entry name" value="Glycogen Phosphorylase B"/>
    <property type="match status" value="2"/>
</dbReference>
<organism evidence="3 4">
    <name type="scientific">Eiseniibacteriota bacterium</name>
    <dbReference type="NCBI Taxonomy" id="2212470"/>
    <lineage>
        <taxon>Bacteria</taxon>
        <taxon>Candidatus Eiseniibacteriota</taxon>
    </lineage>
</organism>
<evidence type="ECO:0000313" key="4">
    <source>
        <dbReference type="Proteomes" id="UP000319771"/>
    </source>
</evidence>
<dbReference type="SUPFAM" id="SSF53756">
    <property type="entry name" value="UDP-Glycosyltransferase/glycogen phosphorylase"/>
    <property type="match status" value="1"/>
</dbReference>
<keyword evidence="3" id="KW-0808">Transferase</keyword>
<evidence type="ECO:0000313" key="3">
    <source>
        <dbReference type="EMBL" id="TMQ71552.1"/>
    </source>
</evidence>
<dbReference type="GO" id="GO:0016757">
    <property type="term" value="F:glycosyltransferase activity"/>
    <property type="evidence" value="ECO:0007669"/>
    <property type="project" value="InterPro"/>
</dbReference>
<protein>
    <submittedName>
        <fullName evidence="3">Glycosyltransferase family 4 protein</fullName>
    </submittedName>
</protein>
<comment type="caution">
    <text evidence="3">The sequence shown here is derived from an EMBL/GenBank/DDBJ whole genome shotgun (WGS) entry which is preliminary data.</text>
</comment>
<gene>
    <name evidence="3" type="ORF">E6K81_09790</name>
</gene>
<dbReference type="InterPro" id="IPR028098">
    <property type="entry name" value="Glyco_trans_4-like_N"/>
</dbReference>
<proteinExistence type="predicted"/>
<reference evidence="3 4" key="1">
    <citation type="journal article" date="2019" name="Nat. Microbiol.">
        <title>Mediterranean grassland soil C-N compound turnover is dependent on rainfall and depth, and is mediated by genomically divergent microorganisms.</title>
        <authorList>
            <person name="Diamond S."/>
            <person name="Andeer P.F."/>
            <person name="Li Z."/>
            <person name="Crits-Christoph A."/>
            <person name="Burstein D."/>
            <person name="Anantharaman K."/>
            <person name="Lane K.R."/>
            <person name="Thomas B.C."/>
            <person name="Pan C."/>
            <person name="Northen T.R."/>
            <person name="Banfield J.F."/>
        </authorList>
    </citation>
    <scope>NUCLEOTIDE SEQUENCE [LARGE SCALE GENOMIC DNA]</scope>
    <source>
        <strain evidence="3">WS_11</strain>
    </source>
</reference>
<name>A0A538U6M1_UNCEI</name>
<dbReference type="Pfam" id="PF00534">
    <property type="entry name" value="Glycos_transf_1"/>
    <property type="match status" value="1"/>
</dbReference>
<dbReference type="InterPro" id="IPR050194">
    <property type="entry name" value="Glycosyltransferase_grp1"/>
</dbReference>
<feature type="domain" description="Glycosyl transferase family 1" evidence="1">
    <location>
        <begin position="228"/>
        <end position="390"/>
    </location>
</feature>
<dbReference type="EMBL" id="VBPB01000157">
    <property type="protein sequence ID" value="TMQ71552.1"/>
    <property type="molecule type" value="Genomic_DNA"/>
</dbReference>
<dbReference type="PANTHER" id="PTHR45947:SF3">
    <property type="entry name" value="SULFOQUINOVOSYL TRANSFERASE SQD2"/>
    <property type="match status" value="1"/>
</dbReference>
<dbReference type="PANTHER" id="PTHR45947">
    <property type="entry name" value="SULFOQUINOVOSYL TRANSFERASE SQD2"/>
    <property type="match status" value="1"/>
</dbReference>
<dbReference type="AlphaFoldDB" id="A0A538U6M1"/>
<dbReference type="Pfam" id="PF13439">
    <property type="entry name" value="Glyco_transf_4"/>
    <property type="match status" value="1"/>
</dbReference>
<dbReference type="Proteomes" id="UP000319771">
    <property type="component" value="Unassembled WGS sequence"/>
</dbReference>
<dbReference type="InterPro" id="IPR001296">
    <property type="entry name" value="Glyco_trans_1"/>
</dbReference>
<evidence type="ECO:0000259" key="2">
    <source>
        <dbReference type="Pfam" id="PF13439"/>
    </source>
</evidence>
<accession>A0A538U6M1</accession>
<evidence type="ECO:0000259" key="1">
    <source>
        <dbReference type="Pfam" id="PF00534"/>
    </source>
</evidence>
<feature type="domain" description="Glycosyltransferase subfamily 4-like N-terminal" evidence="2">
    <location>
        <begin position="19"/>
        <end position="209"/>
    </location>
</feature>